<evidence type="ECO:0000256" key="5">
    <source>
        <dbReference type="ARBA" id="ARBA00039112"/>
    </source>
</evidence>
<evidence type="ECO:0000313" key="13">
    <source>
        <dbReference type="EMBL" id="KZF26195.1"/>
    </source>
</evidence>
<dbReference type="GeneID" id="28896623"/>
<accession>A0A165JG72</accession>
<dbReference type="EMBL" id="KV407454">
    <property type="protein sequence ID" value="KZF26195.1"/>
    <property type="molecule type" value="Genomic_DNA"/>
</dbReference>
<comment type="catalytic activity">
    <reaction evidence="10">
        <text>N-terminal L-alanyl-L-prolyl-L-lysyl-[protein] + 3 S-adenosyl-L-methionine = N-terminal N,N,N-trimethyl-L-alanyl-L-prolyl-L-lysyl-[protein] + 3 S-adenosyl-L-homocysteine + 3 H(+)</text>
        <dbReference type="Rhea" id="RHEA:54712"/>
        <dbReference type="Rhea" id="RHEA-COMP:13785"/>
        <dbReference type="Rhea" id="RHEA-COMP:13971"/>
        <dbReference type="ChEBI" id="CHEBI:15378"/>
        <dbReference type="ChEBI" id="CHEBI:57856"/>
        <dbReference type="ChEBI" id="CHEBI:59789"/>
        <dbReference type="ChEBI" id="CHEBI:138057"/>
        <dbReference type="ChEBI" id="CHEBI:138315"/>
        <dbReference type="EC" id="2.1.1.244"/>
    </reaction>
</comment>
<dbReference type="OMA" id="PVRMYCL"/>
<feature type="region of interest" description="Disordered" evidence="12">
    <location>
        <begin position="54"/>
        <end position="85"/>
    </location>
</feature>
<dbReference type="AlphaFoldDB" id="A0A165JG72"/>
<dbReference type="GO" id="GO:0032259">
    <property type="term" value="P:methylation"/>
    <property type="evidence" value="ECO:0007669"/>
    <property type="project" value="UniProtKB-KW"/>
</dbReference>
<proteinExistence type="inferred from homology"/>
<feature type="region of interest" description="Disordered" evidence="12">
    <location>
        <begin position="151"/>
        <end position="180"/>
    </location>
</feature>
<dbReference type="PIRSF" id="PIRSF016958">
    <property type="entry name" value="DUF858_MeTrfase_lik"/>
    <property type="match status" value="1"/>
</dbReference>
<evidence type="ECO:0000313" key="14">
    <source>
        <dbReference type="Proteomes" id="UP000076632"/>
    </source>
</evidence>
<dbReference type="InterPro" id="IPR029063">
    <property type="entry name" value="SAM-dependent_MTases_sf"/>
</dbReference>
<evidence type="ECO:0000256" key="11">
    <source>
        <dbReference type="PIRSR" id="PIRSR016958-1"/>
    </source>
</evidence>
<feature type="compositionally biased region" description="Low complexity" evidence="12">
    <location>
        <begin position="55"/>
        <end position="75"/>
    </location>
</feature>
<dbReference type="GO" id="GO:0071885">
    <property type="term" value="F:N-terminal protein N-methyltransferase activity"/>
    <property type="evidence" value="ECO:0007669"/>
    <property type="project" value="UniProtKB-EC"/>
</dbReference>
<dbReference type="STRING" id="1328760.A0A165JG72"/>
<dbReference type="PANTHER" id="PTHR12753:SF0">
    <property type="entry name" value="ALPHA N-TERMINAL PROTEIN METHYLTRANSFERASE 1"/>
    <property type="match status" value="1"/>
</dbReference>
<reference evidence="13 14" key="1">
    <citation type="journal article" date="2016" name="Fungal Biol.">
        <title>The genome of Xylona heveae provides a window into fungal endophytism.</title>
        <authorList>
            <person name="Gazis R."/>
            <person name="Kuo A."/>
            <person name="Riley R."/>
            <person name="LaButti K."/>
            <person name="Lipzen A."/>
            <person name="Lin J."/>
            <person name="Amirebrahimi M."/>
            <person name="Hesse C.N."/>
            <person name="Spatafora J.W."/>
            <person name="Henrissat B."/>
            <person name="Hainaut M."/>
            <person name="Grigoriev I.V."/>
            <person name="Hibbett D.S."/>
        </authorList>
    </citation>
    <scope>NUCLEOTIDE SEQUENCE [LARGE SCALE GENOMIC DNA]</scope>
    <source>
        <strain evidence="13 14">TC161</strain>
    </source>
</reference>
<gene>
    <name evidence="13" type="ORF">L228DRAFT_242627</name>
</gene>
<dbReference type="GO" id="GO:0005829">
    <property type="term" value="C:cytosol"/>
    <property type="evidence" value="ECO:0007669"/>
    <property type="project" value="EnsemblFungi"/>
</dbReference>
<keyword evidence="3" id="KW-0808">Transferase</keyword>
<evidence type="ECO:0000256" key="1">
    <source>
        <dbReference type="ARBA" id="ARBA00009059"/>
    </source>
</evidence>
<sequence length="303" mass="33053">MAEAPDAHIDRTAGLAYWNSIPATVNGMLGGFPQISRIDLVGSANFLTKLRRQFPSTGPSTSASTSSIPSSHPSPNQQRLPPLSRAVDCGAGIGRITHGFLSNVAQTVDVVEPVEKFTTEITSGKSFAALREAGKIGNVYNVGLEDWDPTVCHRSSSSETVAPESQEHGDGPQKKKQKTTDAPKYDLIWNQWCVGHLTDEQLVAYLKRCAQALAPGGWIIVKENNTTSTKKVPNVKPKWIEDEEEEDLYDEEDSSVTRSDGKFRAIFERAGLRLVKAELQSGFPRGLFPVRFYALQPVDAGAV</sequence>
<keyword evidence="14" id="KW-1185">Reference proteome</keyword>
<evidence type="ECO:0000256" key="8">
    <source>
        <dbReference type="ARBA" id="ARBA00047306"/>
    </source>
</evidence>
<comment type="catalytic activity">
    <reaction evidence="8">
        <text>N-terminal L-seryl-L-prolyl-L-lysyl-[protein] + 3 S-adenosyl-L-methionine = N-terminal N,N,N-trimethyl-L-seryl-L-prolyl-L-lysyl-[protein] + 3 S-adenosyl-L-homocysteine + 3 H(+)</text>
        <dbReference type="Rhea" id="RHEA:54724"/>
        <dbReference type="Rhea" id="RHEA-COMP:13789"/>
        <dbReference type="Rhea" id="RHEA-COMP:13973"/>
        <dbReference type="ChEBI" id="CHEBI:15378"/>
        <dbReference type="ChEBI" id="CHEBI:57856"/>
        <dbReference type="ChEBI" id="CHEBI:59789"/>
        <dbReference type="ChEBI" id="CHEBI:138061"/>
        <dbReference type="ChEBI" id="CHEBI:138317"/>
        <dbReference type="EC" id="2.1.1.244"/>
    </reaction>
</comment>
<dbReference type="InterPro" id="IPR008576">
    <property type="entry name" value="MeTrfase_NTM1"/>
</dbReference>
<evidence type="ECO:0000256" key="10">
    <source>
        <dbReference type="ARBA" id="ARBA00048167"/>
    </source>
</evidence>
<keyword evidence="4 11" id="KW-0949">S-adenosyl-L-methionine</keyword>
<evidence type="ECO:0000256" key="3">
    <source>
        <dbReference type="ARBA" id="ARBA00022679"/>
    </source>
</evidence>
<name>A0A165JG72_XYLHT</name>
<comment type="catalytic activity">
    <reaction evidence="9">
        <text>N-terminal L-prolyl-L-prolyl-L-lysyl-[protein] + 2 S-adenosyl-L-methionine = N-terminal N,N-dimethyl-L-prolyl-L-prolyl-L-lysyl-[protein] + 2 S-adenosyl-L-homocysteine + 2 H(+)</text>
        <dbReference type="Rhea" id="RHEA:54736"/>
        <dbReference type="Rhea" id="RHEA-COMP:13787"/>
        <dbReference type="Rhea" id="RHEA-COMP:13974"/>
        <dbReference type="ChEBI" id="CHEBI:15378"/>
        <dbReference type="ChEBI" id="CHEBI:57856"/>
        <dbReference type="ChEBI" id="CHEBI:59789"/>
        <dbReference type="ChEBI" id="CHEBI:138059"/>
        <dbReference type="ChEBI" id="CHEBI:138318"/>
        <dbReference type="EC" id="2.1.1.244"/>
    </reaction>
</comment>
<protein>
    <recommendedName>
        <fullName evidence="6">Alpha N-terminal protein methyltransferase 1</fullName>
        <ecNumber evidence="5">2.1.1.244</ecNumber>
    </recommendedName>
    <alternativeName>
        <fullName evidence="7">X-Pro-Lys N-terminal protein methyltransferase 1</fullName>
    </alternativeName>
</protein>
<evidence type="ECO:0000256" key="7">
    <source>
        <dbReference type="ARBA" id="ARBA00043129"/>
    </source>
</evidence>
<evidence type="ECO:0000256" key="6">
    <source>
        <dbReference type="ARBA" id="ARBA00039449"/>
    </source>
</evidence>
<evidence type="ECO:0000256" key="4">
    <source>
        <dbReference type="ARBA" id="ARBA00022691"/>
    </source>
</evidence>
<evidence type="ECO:0000256" key="9">
    <source>
        <dbReference type="ARBA" id="ARBA00047885"/>
    </source>
</evidence>
<feature type="binding site" evidence="11">
    <location>
        <position position="90"/>
    </location>
    <ligand>
        <name>S-adenosyl-L-methionine</name>
        <dbReference type="ChEBI" id="CHEBI:59789"/>
    </ligand>
</feature>
<dbReference type="Proteomes" id="UP000076632">
    <property type="component" value="Unassembled WGS sequence"/>
</dbReference>
<dbReference type="InParanoid" id="A0A165JG72"/>
<evidence type="ECO:0000256" key="2">
    <source>
        <dbReference type="ARBA" id="ARBA00022603"/>
    </source>
</evidence>
<dbReference type="RefSeq" id="XP_018191750.1">
    <property type="nucleotide sequence ID" value="XM_018331486.1"/>
</dbReference>
<dbReference type="SUPFAM" id="SSF53335">
    <property type="entry name" value="S-adenosyl-L-methionine-dependent methyltransferases"/>
    <property type="match status" value="1"/>
</dbReference>
<feature type="binding site" evidence="11">
    <location>
        <position position="191"/>
    </location>
    <ligand>
        <name>S-adenosyl-L-methionine</name>
        <dbReference type="ChEBI" id="CHEBI:59789"/>
    </ligand>
</feature>
<dbReference type="Pfam" id="PF05891">
    <property type="entry name" value="Methyltransf_PK"/>
    <property type="match status" value="3"/>
</dbReference>
<dbReference type="GO" id="GO:0002181">
    <property type="term" value="P:cytoplasmic translation"/>
    <property type="evidence" value="ECO:0007669"/>
    <property type="project" value="EnsemblFungi"/>
</dbReference>
<organism evidence="13 14">
    <name type="scientific">Xylona heveae (strain CBS 132557 / TC161)</name>
    <dbReference type="NCBI Taxonomy" id="1328760"/>
    <lineage>
        <taxon>Eukaryota</taxon>
        <taxon>Fungi</taxon>
        <taxon>Dikarya</taxon>
        <taxon>Ascomycota</taxon>
        <taxon>Pezizomycotina</taxon>
        <taxon>Xylonomycetes</taxon>
        <taxon>Xylonales</taxon>
        <taxon>Xylonaceae</taxon>
        <taxon>Xylona</taxon>
    </lineage>
</organism>
<dbReference type="FunCoup" id="A0A165JG72">
    <property type="interactions" value="477"/>
</dbReference>
<dbReference type="PANTHER" id="PTHR12753">
    <property type="entry name" value="AD-003 - RELATED"/>
    <property type="match status" value="1"/>
</dbReference>
<feature type="compositionally biased region" description="Basic and acidic residues" evidence="12">
    <location>
        <begin position="165"/>
        <end position="180"/>
    </location>
</feature>
<evidence type="ECO:0000256" key="12">
    <source>
        <dbReference type="SAM" id="MobiDB-lite"/>
    </source>
</evidence>
<feature type="binding site" evidence="11">
    <location>
        <position position="95"/>
    </location>
    <ligand>
        <name>S-adenosyl-L-methionine</name>
        <dbReference type="ChEBI" id="CHEBI:59789"/>
    </ligand>
</feature>
<dbReference type="Gene3D" id="3.40.50.150">
    <property type="entry name" value="Vaccinia Virus protein VP39"/>
    <property type="match status" value="1"/>
</dbReference>
<comment type="similarity">
    <text evidence="1">Belongs to the methyltransferase superfamily. NTM1 family.</text>
</comment>
<dbReference type="OrthoDB" id="1298661at2759"/>
<dbReference type="EC" id="2.1.1.244" evidence="5"/>
<keyword evidence="2" id="KW-0489">Methyltransferase</keyword>